<evidence type="ECO:0000256" key="1">
    <source>
        <dbReference type="SAM" id="MobiDB-lite"/>
    </source>
</evidence>
<organism evidence="3 4">
    <name type="scientific">Stylonychia lemnae</name>
    <name type="common">Ciliate</name>
    <dbReference type="NCBI Taxonomy" id="5949"/>
    <lineage>
        <taxon>Eukaryota</taxon>
        <taxon>Sar</taxon>
        <taxon>Alveolata</taxon>
        <taxon>Ciliophora</taxon>
        <taxon>Intramacronucleata</taxon>
        <taxon>Spirotrichea</taxon>
        <taxon>Stichotrichia</taxon>
        <taxon>Sporadotrichida</taxon>
        <taxon>Oxytrichidae</taxon>
        <taxon>Stylonychinae</taxon>
        <taxon>Stylonychia</taxon>
    </lineage>
</organism>
<protein>
    <recommendedName>
        <fullName evidence="5">Transmembrane protein</fullName>
    </recommendedName>
</protein>
<evidence type="ECO:0000256" key="2">
    <source>
        <dbReference type="SAM" id="Phobius"/>
    </source>
</evidence>
<evidence type="ECO:0000313" key="4">
    <source>
        <dbReference type="Proteomes" id="UP000039865"/>
    </source>
</evidence>
<feature type="compositionally biased region" description="Basic and acidic residues" evidence="1">
    <location>
        <begin position="22"/>
        <end position="33"/>
    </location>
</feature>
<name>A0A078AG40_STYLE</name>
<gene>
    <name evidence="3" type="primary">Contig17543.g18661</name>
    <name evidence="3" type="ORF">STYLEM_9425</name>
</gene>
<reference evidence="3 4" key="1">
    <citation type="submission" date="2014-06" db="EMBL/GenBank/DDBJ databases">
        <authorList>
            <person name="Swart Estienne"/>
        </authorList>
    </citation>
    <scope>NUCLEOTIDE SEQUENCE [LARGE SCALE GENOMIC DNA]</scope>
    <source>
        <strain evidence="3 4">130c</strain>
    </source>
</reference>
<keyword evidence="2" id="KW-1133">Transmembrane helix</keyword>
<sequence length="148" mass="17242">MQRQLVQKQKVLQIMINENEQEKQKRQAEKANADEPSNIKQQKQEVRESKQSTSNFQINTTRLIITGVYLLFFYGGPIFILPNTLPLNKNLYKSFVNENQIGSLMYSLLGGSLDFRGSSMYFFTFREIFIFSIVVSYKIIDALRPINM</sequence>
<proteinExistence type="predicted"/>
<feature type="transmembrane region" description="Helical" evidence="2">
    <location>
        <begin position="63"/>
        <end position="81"/>
    </location>
</feature>
<feature type="transmembrane region" description="Helical" evidence="2">
    <location>
        <begin position="120"/>
        <end position="140"/>
    </location>
</feature>
<dbReference type="InParanoid" id="A0A078AG40"/>
<feature type="region of interest" description="Disordered" evidence="1">
    <location>
        <begin position="22"/>
        <end position="53"/>
    </location>
</feature>
<keyword evidence="2" id="KW-0812">Transmembrane</keyword>
<evidence type="ECO:0008006" key="5">
    <source>
        <dbReference type="Google" id="ProtNLM"/>
    </source>
</evidence>
<dbReference type="Proteomes" id="UP000039865">
    <property type="component" value="Unassembled WGS sequence"/>
</dbReference>
<accession>A0A078AG40</accession>
<evidence type="ECO:0000313" key="3">
    <source>
        <dbReference type="EMBL" id="CDW80427.1"/>
    </source>
</evidence>
<keyword evidence="4" id="KW-1185">Reference proteome</keyword>
<dbReference type="EMBL" id="CCKQ01008958">
    <property type="protein sequence ID" value="CDW80427.1"/>
    <property type="molecule type" value="Genomic_DNA"/>
</dbReference>
<keyword evidence="2" id="KW-0472">Membrane</keyword>
<dbReference type="AlphaFoldDB" id="A0A078AG40"/>